<dbReference type="RefSeq" id="WP_008612036.1">
    <property type="nucleotide sequence ID" value="NZ_JH651379.1"/>
</dbReference>
<organism evidence="2 3">
    <name type="scientific">Galbibacter orientalis DSM 19592</name>
    <dbReference type="NCBI Taxonomy" id="926559"/>
    <lineage>
        <taxon>Bacteria</taxon>
        <taxon>Pseudomonadati</taxon>
        <taxon>Bacteroidota</taxon>
        <taxon>Flavobacteriia</taxon>
        <taxon>Flavobacteriales</taxon>
        <taxon>Flavobacteriaceae</taxon>
        <taxon>Galbibacter</taxon>
    </lineage>
</organism>
<keyword evidence="1" id="KW-0732">Signal</keyword>
<evidence type="ECO:0000313" key="3">
    <source>
        <dbReference type="Proteomes" id="UP000004690"/>
    </source>
</evidence>
<protein>
    <submittedName>
        <fullName evidence="2">LVIVD repeat protein</fullName>
    </submittedName>
</protein>
<dbReference type="InterPro" id="IPR013211">
    <property type="entry name" value="LVIVD"/>
</dbReference>
<dbReference type="AlphaFoldDB" id="I3C565"/>
<evidence type="ECO:0000313" key="2">
    <source>
        <dbReference type="EMBL" id="EIJ38758.1"/>
    </source>
</evidence>
<dbReference type="HOGENOM" id="CLU_631355_0_0_10"/>
<dbReference type="Proteomes" id="UP000004690">
    <property type="component" value="Unassembled WGS sequence"/>
</dbReference>
<dbReference type="Pfam" id="PF08309">
    <property type="entry name" value="LVIVD"/>
    <property type="match status" value="4"/>
</dbReference>
<feature type="chain" id="PRO_5003668338" evidence="1">
    <location>
        <begin position="21"/>
        <end position="411"/>
    </location>
</feature>
<dbReference type="eggNOG" id="COG5276">
    <property type="taxonomic scope" value="Bacteria"/>
</dbReference>
<reference evidence="2 3" key="1">
    <citation type="submission" date="2012-02" db="EMBL/GenBank/DDBJ databases">
        <title>Improved High-Quality Draft genome of Joostella marina DSM 19592.</title>
        <authorList>
            <consortium name="US DOE Joint Genome Institute (JGI-PGF)"/>
            <person name="Lucas S."/>
            <person name="Copeland A."/>
            <person name="Lapidus A."/>
            <person name="Bruce D."/>
            <person name="Goodwin L."/>
            <person name="Pitluck S."/>
            <person name="Peters L."/>
            <person name="Chertkov O."/>
            <person name="Ovchinnikova G."/>
            <person name="Kyrpides N."/>
            <person name="Mavromatis K."/>
            <person name="Detter J.C."/>
            <person name="Han C."/>
            <person name="Land M."/>
            <person name="Hauser L."/>
            <person name="Markowitz V."/>
            <person name="Cheng J.-F."/>
            <person name="Hugenholtz P."/>
            <person name="Woyke T."/>
            <person name="Wu D."/>
            <person name="Tindall B."/>
            <person name="Brambilla E."/>
            <person name="Klenk H.-P."/>
            <person name="Eisen J.A."/>
        </authorList>
    </citation>
    <scope>NUCLEOTIDE SEQUENCE [LARGE SCALE GENOMIC DNA]</scope>
    <source>
        <strain evidence="2 3">DSM 19592</strain>
    </source>
</reference>
<dbReference type="PROSITE" id="PS51257">
    <property type="entry name" value="PROKAR_LIPOPROTEIN"/>
    <property type="match status" value="1"/>
</dbReference>
<dbReference type="OrthoDB" id="1521841at2"/>
<evidence type="ECO:0000256" key="1">
    <source>
        <dbReference type="SAM" id="SignalP"/>
    </source>
</evidence>
<gene>
    <name evidence="2" type="ORF">JoomaDRAFT_1751</name>
</gene>
<dbReference type="STRING" id="926559.JoomaDRAFT_1751"/>
<feature type="signal peptide" evidence="1">
    <location>
        <begin position="1"/>
        <end position="20"/>
    </location>
</feature>
<proteinExistence type="predicted"/>
<name>I3C565_9FLAO</name>
<accession>I3C565</accession>
<keyword evidence="3" id="KW-1185">Reference proteome</keyword>
<dbReference type="EMBL" id="JH651379">
    <property type="protein sequence ID" value="EIJ38758.1"/>
    <property type="molecule type" value="Genomic_DNA"/>
</dbReference>
<sequence>MKINKLLLCLLSLLVFVSCANDDDYETVQVASAITMSVAELRNSTSVLPPQNISESGKVYVKDHLILINDKKEGIHLIDNTNPANPQKTAFLKVLGSNDMEIKGDYLYVDSYMDLVVFDISNLTEIKEVERLEDVFPYYAPYPVDATYINYNTYPQDQKAIVVGWNIKEERRKIEDNPVYYDVSNAAFSESFSSSETGQGGSLARFKIVNNYLYAVDYSNINVFDISNLNTPQKKESVEAGFDIETIFNRGEYLFLGSMNGLYIYDIKTPAVPSFVSEFRHVTSCDPVVVDGDYAFVTLRGGNFCGAINSSLRVIDISDIMNPVEKSSYTLEEPYGLGVKNDKLYVCDGDAGLKVFDKKDVPSVKLLETYDVEKAYDVIPLANNLIMIGDGILYQYSYLENGLELVSEFEL</sequence>
<dbReference type="SUPFAM" id="SSF63825">
    <property type="entry name" value="YWTD domain"/>
    <property type="match status" value="1"/>
</dbReference>